<sequence>MEHALAVIEPTDAAKELVTEAGIIAESLDATLLLTHVTTGKEYSARREAMESLMSSSANYTADDAQEGAEQFASDMGSELLTDRDVEYEVRGYLGNKATKILDAAEEYDCDHIFLAGRQRSPTGKALFGDATQRVILDFDGPVTVVTD</sequence>
<proteinExistence type="predicted"/>
<evidence type="ECO:0000313" key="3">
    <source>
        <dbReference type="Proteomes" id="UP001501729"/>
    </source>
</evidence>
<dbReference type="SUPFAM" id="SSF52402">
    <property type="entry name" value="Adenine nucleotide alpha hydrolases-like"/>
    <property type="match status" value="1"/>
</dbReference>
<evidence type="ECO:0000259" key="1">
    <source>
        <dbReference type="Pfam" id="PF00582"/>
    </source>
</evidence>
<dbReference type="EMBL" id="BAABKX010000030">
    <property type="protein sequence ID" value="GAA5064270.1"/>
    <property type="molecule type" value="Genomic_DNA"/>
</dbReference>
<dbReference type="GeneID" id="68617566"/>
<protein>
    <submittedName>
        <fullName evidence="2">Universal stress protein</fullName>
    </submittedName>
</protein>
<dbReference type="RefSeq" id="WP_227778816.1">
    <property type="nucleotide sequence ID" value="NZ_BAABKX010000030.1"/>
</dbReference>
<comment type="caution">
    <text evidence="2">The sequence shown here is derived from an EMBL/GenBank/DDBJ whole genome shotgun (WGS) entry which is preliminary data.</text>
</comment>
<organism evidence="2 3">
    <name type="scientific">Haladaptatus pallidirubidus</name>
    <dbReference type="NCBI Taxonomy" id="1008152"/>
    <lineage>
        <taxon>Archaea</taxon>
        <taxon>Methanobacteriati</taxon>
        <taxon>Methanobacteriota</taxon>
        <taxon>Stenosarchaea group</taxon>
        <taxon>Halobacteria</taxon>
        <taxon>Halobacteriales</taxon>
        <taxon>Haladaptataceae</taxon>
        <taxon>Haladaptatus</taxon>
    </lineage>
</organism>
<keyword evidence="3" id="KW-1185">Reference proteome</keyword>
<dbReference type="Pfam" id="PF00582">
    <property type="entry name" value="Usp"/>
    <property type="match status" value="1"/>
</dbReference>
<dbReference type="InterPro" id="IPR014729">
    <property type="entry name" value="Rossmann-like_a/b/a_fold"/>
</dbReference>
<evidence type="ECO:0000313" key="2">
    <source>
        <dbReference type="EMBL" id="GAA5064270.1"/>
    </source>
</evidence>
<dbReference type="AlphaFoldDB" id="A0AAV3UQP8"/>
<feature type="domain" description="UspA" evidence="1">
    <location>
        <begin position="2"/>
        <end position="146"/>
    </location>
</feature>
<gene>
    <name evidence="2" type="ORF">GCM10025751_53630</name>
</gene>
<accession>A0AAV3UQP8</accession>
<dbReference type="CDD" id="cd00293">
    <property type="entry name" value="USP-like"/>
    <property type="match status" value="1"/>
</dbReference>
<name>A0AAV3UQP8_9EURY</name>
<dbReference type="Gene3D" id="3.40.50.620">
    <property type="entry name" value="HUPs"/>
    <property type="match status" value="1"/>
</dbReference>
<reference evidence="2 3" key="1">
    <citation type="journal article" date="2019" name="Int. J. Syst. Evol. Microbiol.">
        <title>The Global Catalogue of Microorganisms (GCM) 10K type strain sequencing project: providing services to taxonomists for standard genome sequencing and annotation.</title>
        <authorList>
            <consortium name="The Broad Institute Genomics Platform"/>
            <consortium name="The Broad Institute Genome Sequencing Center for Infectious Disease"/>
            <person name="Wu L."/>
            <person name="Ma J."/>
        </authorList>
    </citation>
    <scope>NUCLEOTIDE SEQUENCE [LARGE SCALE GENOMIC DNA]</scope>
    <source>
        <strain evidence="2 3">JCM 17504</strain>
    </source>
</reference>
<dbReference type="InterPro" id="IPR006016">
    <property type="entry name" value="UspA"/>
</dbReference>
<dbReference type="Proteomes" id="UP001501729">
    <property type="component" value="Unassembled WGS sequence"/>
</dbReference>